<dbReference type="PANTHER" id="PTHR23513:SF9">
    <property type="entry name" value="ENTEROBACTIN EXPORTER ENTS"/>
    <property type="match status" value="1"/>
</dbReference>
<comment type="caution">
    <text evidence="9">The sequence shown here is derived from an EMBL/GenBank/DDBJ whole genome shotgun (WGS) entry which is preliminary data.</text>
</comment>
<feature type="transmembrane region" description="Helical" evidence="7">
    <location>
        <begin position="247"/>
        <end position="271"/>
    </location>
</feature>
<feature type="transmembrane region" description="Helical" evidence="7">
    <location>
        <begin position="222"/>
        <end position="241"/>
    </location>
</feature>
<dbReference type="GO" id="GO:0022857">
    <property type="term" value="F:transmembrane transporter activity"/>
    <property type="evidence" value="ECO:0007669"/>
    <property type="project" value="InterPro"/>
</dbReference>
<evidence type="ECO:0000256" key="4">
    <source>
        <dbReference type="ARBA" id="ARBA00022692"/>
    </source>
</evidence>
<dbReference type="Pfam" id="PF05977">
    <property type="entry name" value="MFS_3"/>
    <property type="match status" value="1"/>
</dbReference>
<feature type="transmembrane region" description="Helical" evidence="7">
    <location>
        <begin position="172"/>
        <end position="191"/>
    </location>
</feature>
<dbReference type="OrthoDB" id="9775268at2"/>
<keyword evidence="6 7" id="KW-0472">Membrane</keyword>
<dbReference type="AlphaFoldDB" id="A0A085W3T1"/>
<dbReference type="InterPro" id="IPR010290">
    <property type="entry name" value="TM_effector"/>
</dbReference>
<evidence type="ECO:0000259" key="8">
    <source>
        <dbReference type="PROSITE" id="PS50850"/>
    </source>
</evidence>
<dbReference type="Gene3D" id="1.20.1250.20">
    <property type="entry name" value="MFS general substrate transporter like domains"/>
    <property type="match status" value="2"/>
</dbReference>
<evidence type="ECO:0000256" key="3">
    <source>
        <dbReference type="ARBA" id="ARBA00022475"/>
    </source>
</evidence>
<dbReference type="PANTHER" id="PTHR23513">
    <property type="entry name" value="INTEGRAL MEMBRANE EFFLUX PROTEIN-RELATED"/>
    <property type="match status" value="1"/>
</dbReference>
<dbReference type="InterPro" id="IPR036259">
    <property type="entry name" value="MFS_trans_sf"/>
</dbReference>
<feature type="transmembrane region" description="Helical" evidence="7">
    <location>
        <begin position="348"/>
        <end position="366"/>
    </location>
</feature>
<keyword evidence="4 7" id="KW-0812">Transmembrane</keyword>
<keyword evidence="2" id="KW-0813">Transport</keyword>
<evidence type="ECO:0000313" key="9">
    <source>
        <dbReference type="EMBL" id="KFE62344.1"/>
    </source>
</evidence>
<evidence type="ECO:0000256" key="7">
    <source>
        <dbReference type="SAM" id="Phobius"/>
    </source>
</evidence>
<comment type="subcellular location">
    <subcellularLocation>
        <location evidence="1">Cell membrane</location>
        <topology evidence="1">Multi-pass membrane protein</topology>
    </subcellularLocation>
</comment>
<feature type="transmembrane region" description="Helical" evidence="7">
    <location>
        <begin position="372"/>
        <end position="392"/>
    </location>
</feature>
<evidence type="ECO:0000256" key="2">
    <source>
        <dbReference type="ARBA" id="ARBA00022448"/>
    </source>
</evidence>
<sequence length="412" mass="43006">MLLDLSPLKKYRDFRLLFLGQVVSFLGSMITYVAVPYQVYGLTKSNLMVGLLGTVQLVPVLVFGLIGGSVADTMDRRKLLLVSEAIMSLGALGLAINSALPEPSLWVIFIIAALMQGASGFHRPAMDAMTQKLVAVEDLASISALGSLRYSAGAVAGPALGGLLIAAAGAKVAYLVDFGTFLFALTMLWMMREMPAPEQTHAPGLRSIYEGLQYAVKRPELIGTYVVDIVAMTFAFCTALFPAMGDAWGGAAAAGALFSAMSVGSLVMTALSGWTGRVKRRGAAVVVAAGVWGVMTVGFGLAPSLPVALLFLGLSGAADMVSGLFRGVIWNETIPNHMRGRMSGIEMISYMTGPLIGNARAGWVATVSTTRVSIISGGVLCVVGVLLCGLLLPAFWRYRSDAAEAAGAAPGA</sequence>
<keyword evidence="5 7" id="KW-1133">Transmembrane helix</keyword>
<dbReference type="STRING" id="394096.DB31_4054"/>
<dbReference type="GO" id="GO:0005886">
    <property type="term" value="C:plasma membrane"/>
    <property type="evidence" value="ECO:0007669"/>
    <property type="project" value="UniProtKB-SubCell"/>
</dbReference>
<protein>
    <submittedName>
        <fullName evidence="9">Integral membrane protein</fullName>
    </submittedName>
</protein>
<dbReference type="PROSITE" id="PS50850">
    <property type="entry name" value="MFS"/>
    <property type="match status" value="1"/>
</dbReference>
<keyword evidence="10" id="KW-1185">Reference proteome</keyword>
<feature type="transmembrane region" description="Helical" evidence="7">
    <location>
        <begin position="47"/>
        <end position="67"/>
    </location>
</feature>
<feature type="transmembrane region" description="Helical" evidence="7">
    <location>
        <begin position="16"/>
        <end position="35"/>
    </location>
</feature>
<dbReference type="RefSeq" id="WP_044197480.1">
    <property type="nucleotide sequence ID" value="NZ_JMCB01000022.1"/>
</dbReference>
<organism evidence="9 10">
    <name type="scientific">Hyalangium minutum</name>
    <dbReference type="NCBI Taxonomy" id="394096"/>
    <lineage>
        <taxon>Bacteria</taxon>
        <taxon>Pseudomonadati</taxon>
        <taxon>Myxococcota</taxon>
        <taxon>Myxococcia</taxon>
        <taxon>Myxococcales</taxon>
        <taxon>Cystobacterineae</taxon>
        <taxon>Archangiaceae</taxon>
        <taxon>Hyalangium</taxon>
    </lineage>
</organism>
<dbReference type="InterPro" id="IPR020846">
    <property type="entry name" value="MFS_dom"/>
</dbReference>
<evidence type="ECO:0000256" key="6">
    <source>
        <dbReference type="ARBA" id="ARBA00023136"/>
    </source>
</evidence>
<name>A0A085W3T1_9BACT</name>
<evidence type="ECO:0000313" key="10">
    <source>
        <dbReference type="Proteomes" id="UP000028725"/>
    </source>
</evidence>
<dbReference type="Proteomes" id="UP000028725">
    <property type="component" value="Unassembled WGS sequence"/>
</dbReference>
<dbReference type="CDD" id="cd06173">
    <property type="entry name" value="MFS_MefA_like"/>
    <property type="match status" value="1"/>
</dbReference>
<dbReference type="SUPFAM" id="SSF103473">
    <property type="entry name" value="MFS general substrate transporter"/>
    <property type="match status" value="1"/>
</dbReference>
<feature type="transmembrane region" description="Helical" evidence="7">
    <location>
        <begin position="283"/>
        <end position="302"/>
    </location>
</feature>
<reference evidence="9 10" key="1">
    <citation type="submission" date="2014-04" db="EMBL/GenBank/DDBJ databases">
        <title>Genome assembly of Hyalangium minutum DSM 14724.</title>
        <authorList>
            <person name="Sharma G."/>
            <person name="Subramanian S."/>
        </authorList>
    </citation>
    <scope>NUCLEOTIDE SEQUENCE [LARGE SCALE GENOMIC DNA]</scope>
    <source>
        <strain evidence="9 10">DSM 14724</strain>
    </source>
</reference>
<dbReference type="EMBL" id="JMCB01000022">
    <property type="protein sequence ID" value="KFE62344.1"/>
    <property type="molecule type" value="Genomic_DNA"/>
</dbReference>
<feature type="transmembrane region" description="Helical" evidence="7">
    <location>
        <begin position="308"/>
        <end position="328"/>
    </location>
</feature>
<evidence type="ECO:0000256" key="1">
    <source>
        <dbReference type="ARBA" id="ARBA00004651"/>
    </source>
</evidence>
<accession>A0A085W3T1</accession>
<feature type="domain" description="Major facilitator superfamily (MFS) profile" evidence="8">
    <location>
        <begin position="172"/>
        <end position="412"/>
    </location>
</feature>
<proteinExistence type="predicted"/>
<keyword evidence="3" id="KW-1003">Cell membrane</keyword>
<evidence type="ECO:0000256" key="5">
    <source>
        <dbReference type="ARBA" id="ARBA00022989"/>
    </source>
</evidence>
<gene>
    <name evidence="9" type="ORF">DB31_4054</name>
</gene>